<dbReference type="Pfam" id="PF08447">
    <property type="entry name" value="PAS_3"/>
    <property type="match status" value="1"/>
</dbReference>
<dbReference type="PROSITE" id="PS50112">
    <property type="entry name" value="PAS"/>
    <property type="match status" value="1"/>
</dbReference>
<dbReference type="SUPFAM" id="SSF55785">
    <property type="entry name" value="PYP-like sensor domain (PAS domain)"/>
    <property type="match status" value="1"/>
</dbReference>
<dbReference type="InterPro" id="IPR035965">
    <property type="entry name" value="PAS-like_dom_sf"/>
</dbReference>
<dbReference type="InterPro" id="IPR013655">
    <property type="entry name" value="PAS_fold_3"/>
</dbReference>
<dbReference type="EMBL" id="PFNG01000051">
    <property type="protein sequence ID" value="PIZ41588.1"/>
    <property type="molecule type" value="Genomic_DNA"/>
</dbReference>
<evidence type="ECO:0000313" key="2">
    <source>
        <dbReference type="EMBL" id="PIZ41588.1"/>
    </source>
</evidence>
<dbReference type="AlphaFoldDB" id="A0A2M7T9V0"/>
<accession>A0A2M7T9V0</accession>
<dbReference type="CDD" id="cd00130">
    <property type="entry name" value="PAS"/>
    <property type="match status" value="1"/>
</dbReference>
<dbReference type="InterPro" id="IPR000014">
    <property type="entry name" value="PAS"/>
</dbReference>
<dbReference type="RefSeq" id="WP_286679330.1">
    <property type="nucleotide sequence ID" value="NZ_MNXI01000144.1"/>
</dbReference>
<protein>
    <recommendedName>
        <fullName evidence="1">PAS domain-containing protein</fullName>
    </recommendedName>
</protein>
<reference evidence="3" key="1">
    <citation type="submission" date="2017-09" db="EMBL/GenBank/DDBJ databases">
        <title>Depth-based differentiation of microbial function through sediment-hosted aquifers and enrichment of novel symbionts in the deep terrestrial subsurface.</title>
        <authorList>
            <person name="Probst A.J."/>
            <person name="Ladd B."/>
            <person name="Jarett J.K."/>
            <person name="Geller-Mcgrath D.E."/>
            <person name="Sieber C.M.K."/>
            <person name="Emerson J.B."/>
            <person name="Anantharaman K."/>
            <person name="Thomas B.C."/>
            <person name="Malmstrom R."/>
            <person name="Stieglmeier M."/>
            <person name="Klingl A."/>
            <person name="Woyke T."/>
            <person name="Ryan C.M."/>
            <person name="Banfield J.F."/>
        </authorList>
    </citation>
    <scope>NUCLEOTIDE SEQUENCE [LARGE SCALE GENOMIC DNA]</scope>
</reference>
<gene>
    <name evidence="2" type="ORF">COY37_02105</name>
</gene>
<evidence type="ECO:0000313" key="3">
    <source>
        <dbReference type="Proteomes" id="UP000230956"/>
    </source>
</evidence>
<dbReference type="Gene3D" id="3.30.450.20">
    <property type="entry name" value="PAS domain"/>
    <property type="match status" value="1"/>
</dbReference>
<dbReference type="Proteomes" id="UP000230956">
    <property type="component" value="Unassembled WGS sequence"/>
</dbReference>
<sequence>MTADKHQSNPNNMIGRFTADEIEQAHGAVFDTAADIMYIFDVDSLQILDMNPRGLEELGYTITEIRQKDFYDLHAVEERERAEQIVEMYRREGGIYNIRDLHLRKKDGGLIPVEKNGRITEVNGKPLGH</sequence>
<name>A0A2M7T9V0_9ACTN</name>
<proteinExistence type="predicted"/>
<dbReference type="NCBIfam" id="TIGR00229">
    <property type="entry name" value="sensory_box"/>
    <property type="match status" value="1"/>
</dbReference>
<dbReference type="SMART" id="SM00091">
    <property type="entry name" value="PAS"/>
    <property type="match status" value="1"/>
</dbReference>
<evidence type="ECO:0000259" key="1">
    <source>
        <dbReference type="PROSITE" id="PS50112"/>
    </source>
</evidence>
<feature type="domain" description="PAS" evidence="1">
    <location>
        <begin position="22"/>
        <end position="93"/>
    </location>
</feature>
<comment type="caution">
    <text evidence="2">The sequence shown here is derived from an EMBL/GenBank/DDBJ whole genome shotgun (WGS) entry which is preliminary data.</text>
</comment>
<organism evidence="2 3">
    <name type="scientific">Candidatus Aquicultor secundus</name>
    <dbReference type="NCBI Taxonomy" id="1973895"/>
    <lineage>
        <taxon>Bacteria</taxon>
        <taxon>Bacillati</taxon>
        <taxon>Actinomycetota</taxon>
        <taxon>Candidatus Aquicultoria</taxon>
        <taxon>Candidatus Aquicultorales</taxon>
        <taxon>Candidatus Aquicultoraceae</taxon>
        <taxon>Candidatus Aquicultor</taxon>
    </lineage>
</organism>